<reference evidence="2" key="1">
    <citation type="submission" date="2017-08" db="EMBL/GenBank/DDBJ databases">
        <authorList>
            <person name="Cuomo C."/>
            <person name="Billmyre B."/>
            <person name="Heitman J."/>
        </authorList>
    </citation>
    <scope>NUCLEOTIDE SEQUENCE</scope>
    <source>
        <strain evidence="2">CBS 12478</strain>
    </source>
</reference>
<feature type="compositionally biased region" description="Basic and acidic residues" evidence="1">
    <location>
        <begin position="139"/>
        <end position="149"/>
    </location>
</feature>
<dbReference type="EMBL" id="CP144056">
    <property type="protein sequence ID" value="WWD19229.1"/>
    <property type="molecule type" value="Genomic_DNA"/>
</dbReference>
<protein>
    <submittedName>
        <fullName evidence="2">Uncharacterized protein</fullName>
    </submittedName>
</protein>
<feature type="region of interest" description="Disordered" evidence="1">
    <location>
        <begin position="17"/>
        <end position="153"/>
    </location>
</feature>
<dbReference type="GeneID" id="43585920"/>
<dbReference type="Proteomes" id="UP000322225">
    <property type="component" value="Chromosome 6"/>
</dbReference>
<name>A0AAJ8LLD5_9TREE</name>
<accession>A0AAJ8LLD5</accession>
<dbReference type="AlphaFoldDB" id="A0AAJ8LLD5"/>
<sequence length="294" mass="32275">MVSMAYSKGDNSVQSLLALLRSTQDTPSSSTSTPSSHPHVQAHSQSNTIFQHLASHRPPPPTAIPSKRQLDDLLTSLNARPPPPLQRSSSGTSGGPKTLIEPFGPVGVKPGPSRLPYDPQIAGRVEDTPSTSSASQYGRAERREPKETAGEEGYGLMGLGKALPILADLLQDESIKAELRKMKKDQDALERRLWAKGEKVKAEHERDIQAERDIAKIARRPIPPEKKAQWAATLTTNLQTFYLQQCLPALDGLALRQRQRLVELGVPGLDEEDGLKGRDRRKRIIDILEAGLEE</sequence>
<gene>
    <name evidence="2" type="ORF">CI109_103687</name>
</gene>
<reference evidence="2" key="2">
    <citation type="submission" date="2024-01" db="EMBL/GenBank/DDBJ databases">
        <title>Comparative genomics of Cryptococcus and Kwoniella reveals pathogenesis evolution and contrasting modes of karyotype evolution via chromosome fusion or intercentromeric recombination.</title>
        <authorList>
            <person name="Coelho M.A."/>
            <person name="David-Palma M."/>
            <person name="Shea T."/>
            <person name="Bowers K."/>
            <person name="McGinley-Smith S."/>
            <person name="Mohammad A.W."/>
            <person name="Gnirke A."/>
            <person name="Yurkov A.M."/>
            <person name="Nowrousian M."/>
            <person name="Sun S."/>
            <person name="Cuomo C.A."/>
            <person name="Heitman J."/>
        </authorList>
    </citation>
    <scope>NUCLEOTIDE SEQUENCE</scope>
    <source>
        <strain evidence="2">CBS 12478</strain>
    </source>
</reference>
<evidence type="ECO:0000313" key="2">
    <source>
        <dbReference type="EMBL" id="WWD19229.1"/>
    </source>
</evidence>
<keyword evidence="3" id="KW-1185">Reference proteome</keyword>
<dbReference type="KEGG" id="ksn:43585920"/>
<feature type="compositionally biased region" description="Low complexity" evidence="1">
    <location>
        <begin position="26"/>
        <end position="39"/>
    </location>
</feature>
<evidence type="ECO:0000313" key="3">
    <source>
        <dbReference type="Proteomes" id="UP000322225"/>
    </source>
</evidence>
<dbReference type="RefSeq" id="XP_031863975.2">
    <property type="nucleotide sequence ID" value="XM_032001812.2"/>
</dbReference>
<evidence type="ECO:0000256" key="1">
    <source>
        <dbReference type="SAM" id="MobiDB-lite"/>
    </source>
</evidence>
<organism evidence="2 3">
    <name type="scientific">Kwoniella shandongensis</name>
    <dbReference type="NCBI Taxonomy" id="1734106"/>
    <lineage>
        <taxon>Eukaryota</taxon>
        <taxon>Fungi</taxon>
        <taxon>Dikarya</taxon>
        <taxon>Basidiomycota</taxon>
        <taxon>Agaricomycotina</taxon>
        <taxon>Tremellomycetes</taxon>
        <taxon>Tremellales</taxon>
        <taxon>Cryptococcaceae</taxon>
        <taxon>Kwoniella</taxon>
    </lineage>
</organism>
<proteinExistence type="predicted"/>